<evidence type="ECO:0000256" key="4">
    <source>
        <dbReference type="ARBA" id="ARBA00022989"/>
    </source>
</evidence>
<feature type="transmembrane region" description="Helical" evidence="6">
    <location>
        <begin position="499"/>
        <end position="515"/>
    </location>
</feature>
<dbReference type="EMBL" id="UINC01036785">
    <property type="protein sequence ID" value="SVB31283.1"/>
    <property type="molecule type" value="Genomic_DNA"/>
</dbReference>
<feature type="transmembrane region" description="Helical" evidence="6">
    <location>
        <begin position="117"/>
        <end position="145"/>
    </location>
</feature>
<feature type="transmembrane region" description="Helical" evidence="6">
    <location>
        <begin position="43"/>
        <end position="70"/>
    </location>
</feature>
<feature type="transmembrane region" description="Helical" evidence="6">
    <location>
        <begin position="410"/>
        <end position="427"/>
    </location>
</feature>
<evidence type="ECO:0000256" key="1">
    <source>
        <dbReference type="ARBA" id="ARBA00004141"/>
    </source>
</evidence>
<dbReference type="NCBIfam" id="TIGR00813">
    <property type="entry name" value="sss"/>
    <property type="match status" value="1"/>
</dbReference>
<proteinExistence type="inferred from homology"/>
<keyword evidence="5 6" id="KW-0472">Membrane</keyword>
<feature type="transmembrane region" description="Helical" evidence="6">
    <location>
        <begin position="234"/>
        <end position="252"/>
    </location>
</feature>
<accession>A0A382D118</accession>
<dbReference type="GO" id="GO:0005412">
    <property type="term" value="F:D-glucose:sodium symporter activity"/>
    <property type="evidence" value="ECO:0007669"/>
    <property type="project" value="TreeGrafter"/>
</dbReference>
<feature type="transmembrane region" description="Helical" evidence="6">
    <location>
        <begin position="273"/>
        <end position="298"/>
    </location>
</feature>
<evidence type="ECO:0008006" key="8">
    <source>
        <dbReference type="Google" id="ProtNLM"/>
    </source>
</evidence>
<dbReference type="PANTHER" id="PTHR11819">
    <property type="entry name" value="SOLUTE CARRIER FAMILY 5"/>
    <property type="match status" value="1"/>
</dbReference>
<dbReference type="Pfam" id="PF00474">
    <property type="entry name" value="SSF"/>
    <property type="match status" value="1"/>
</dbReference>
<comment type="similarity">
    <text evidence="2">Belongs to the sodium:solute symporter (SSF) (TC 2.A.21) family.</text>
</comment>
<evidence type="ECO:0000256" key="2">
    <source>
        <dbReference type="ARBA" id="ARBA00006434"/>
    </source>
</evidence>
<organism evidence="7">
    <name type="scientific">marine metagenome</name>
    <dbReference type="NCBI Taxonomy" id="408172"/>
    <lineage>
        <taxon>unclassified sequences</taxon>
        <taxon>metagenomes</taxon>
        <taxon>ecological metagenomes</taxon>
    </lineage>
</organism>
<name>A0A382D118_9ZZZZ</name>
<feature type="transmembrane region" description="Helical" evidence="6">
    <location>
        <begin position="191"/>
        <end position="214"/>
    </location>
</feature>
<feature type="transmembrane region" description="Helical" evidence="6">
    <location>
        <begin position="458"/>
        <end position="478"/>
    </location>
</feature>
<reference evidence="7" key="1">
    <citation type="submission" date="2018-05" db="EMBL/GenBank/DDBJ databases">
        <authorList>
            <person name="Lanie J.A."/>
            <person name="Ng W.-L."/>
            <person name="Kazmierczak K.M."/>
            <person name="Andrzejewski T.M."/>
            <person name="Davidsen T.M."/>
            <person name="Wayne K.J."/>
            <person name="Tettelin H."/>
            <person name="Glass J.I."/>
            <person name="Rusch D."/>
            <person name="Podicherti R."/>
            <person name="Tsui H.-C.T."/>
            <person name="Winkler M.E."/>
        </authorList>
    </citation>
    <scope>NUCLEOTIDE SEQUENCE</scope>
</reference>
<dbReference type="GO" id="GO:0005886">
    <property type="term" value="C:plasma membrane"/>
    <property type="evidence" value="ECO:0007669"/>
    <property type="project" value="TreeGrafter"/>
</dbReference>
<dbReference type="AlphaFoldDB" id="A0A382D118"/>
<feature type="transmembrane region" description="Helical" evidence="6">
    <location>
        <begin position="76"/>
        <end position="96"/>
    </location>
</feature>
<keyword evidence="3 6" id="KW-0812">Transmembrane</keyword>
<feature type="transmembrane region" description="Helical" evidence="6">
    <location>
        <begin position="6"/>
        <end position="22"/>
    </location>
</feature>
<feature type="transmembrane region" description="Helical" evidence="6">
    <location>
        <begin position="370"/>
        <end position="390"/>
    </location>
</feature>
<evidence type="ECO:0000313" key="7">
    <source>
        <dbReference type="EMBL" id="SVB31283.1"/>
    </source>
</evidence>
<evidence type="ECO:0000256" key="5">
    <source>
        <dbReference type="ARBA" id="ARBA00023136"/>
    </source>
</evidence>
<keyword evidence="4 6" id="KW-1133">Transmembrane helix</keyword>
<dbReference type="InterPro" id="IPR001734">
    <property type="entry name" value="Na/solute_symporter"/>
</dbReference>
<feature type="transmembrane region" description="Helical" evidence="6">
    <location>
        <begin position="157"/>
        <end position="179"/>
    </location>
</feature>
<dbReference type="Gene3D" id="1.20.1730.10">
    <property type="entry name" value="Sodium/glucose cotransporter"/>
    <property type="match status" value="1"/>
</dbReference>
<comment type="subcellular location">
    <subcellularLocation>
        <location evidence="1">Membrane</location>
        <topology evidence="1">Multi-pass membrane protein</topology>
    </subcellularLocation>
</comment>
<evidence type="ECO:0000256" key="3">
    <source>
        <dbReference type="ARBA" id="ARBA00022692"/>
    </source>
</evidence>
<dbReference type="PROSITE" id="PS50283">
    <property type="entry name" value="NA_SOLUT_SYMP_3"/>
    <property type="match status" value="1"/>
</dbReference>
<sequence>MDIFIILTYFVVIFTLGIVKRDDKKTTAHEYFLKSNTLRWPAIAFSTISTNIHAGHFIGMAGSAYLYGLVQANFEINAILGILIAAFVFIPIYLAANVTTISQFFEQRLGLKVAFTYSILMILLYGFLYLGTALFWGAYAINAIFEEEIRFIHHDPMVRIFIIAIMLGAFSAVYTYLGGMGAVVRTDIAQFVLMVMGGVILVAIVMSELGGWAMLYEKTPNLMHLHMPSDHPKLPWPALLGMMLLNLNYWGCNQIILQRALAAKNIYHAQVGLIVGGFLKYLMALIIIIPGIALVGILSNQPLSDPDLAYPTLIIDLLPKGLKGIILCSLFASLMSSVDSIFHSVSTLWSVDIYKKYINPGATDSEMVSMGRKGILGALCTGLLFAYVVIYVKFENPTFALTHWFNEASYYIKNGFVFLIVCAVFLISASKKLVLHTLIGSVGLTILLKWLAPDMNYLNRSTLIIIAAILVVAIPTIIQNGWPQGWGKLLNISTKKVGVFGWLLLGSLVLCHVVFH</sequence>
<evidence type="ECO:0000256" key="6">
    <source>
        <dbReference type="SAM" id="Phobius"/>
    </source>
</evidence>
<dbReference type="PANTHER" id="PTHR11819:SF195">
    <property type="entry name" value="SODIUM_GLUCOSE COTRANSPORTER 4"/>
    <property type="match status" value="1"/>
</dbReference>
<dbReference type="InterPro" id="IPR038377">
    <property type="entry name" value="Na/Glc_symporter_sf"/>
</dbReference>
<feature type="transmembrane region" description="Helical" evidence="6">
    <location>
        <begin position="434"/>
        <end position="452"/>
    </location>
</feature>
<protein>
    <recommendedName>
        <fullName evidence="8">Sodium:solute symporter family protein</fullName>
    </recommendedName>
</protein>
<gene>
    <name evidence="7" type="ORF">METZ01_LOCUS184137</name>
</gene>